<dbReference type="EMBL" id="JBAHVJ010000004">
    <property type="protein sequence ID" value="MEJ4099508.1"/>
    <property type="molecule type" value="Genomic_DNA"/>
</dbReference>
<evidence type="ECO:0000313" key="2">
    <source>
        <dbReference type="Proteomes" id="UP001359781"/>
    </source>
</evidence>
<proteinExistence type="predicted"/>
<keyword evidence="2" id="KW-1185">Reference proteome</keyword>
<name>A0ABU8NXM3_9CORY</name>
<sequence length="101" mass="10821">MSVTDPLPYEDAEELARTLRALPGVADLHSGTFGEASLLYPGQRVRGLRLREGSRLEVHLVADLDATANLHHLAEEVRRVAHRATGFAVDVVIADAASPAA</sequence>
<evidence type="ECO:0000313" key="1">
    <source>
        <dbReference type="EMBL" id="MEJ4099508.1"/>
    </source>
</evidence>
<gene>
    <name evidence="1" type="ORF">V5S96_03905</name>
</gene>
<organism evidence="1 2">
    <name type="scientific">Corynebacterium mastitidis</name>
    <dbReference type="NCBI Taxonomy" id="161890"/>
    <lineage>
        <taxon>Bacteria</taxon>
        <taxon>Bacillati</taxon>
        <taxon>Actinomycetota</taxon>
        <taxon>Actinomycetes</taxon>
        <taxon>Mycobacteriales</taxon>
        <taxon>Corynebacteriaceae</taxon>
        <taxon>Corynebacterium</taxon>
    </lineage>
</organism>
<protein>
    <recommendedName>
        <fullName evidence="3">Asp23/Gls24 family envelope stress response protein</fullName>
    </recommendedName>
</protein>
<evidence type="ECO:0008006" key="3">
    <source>
        <dbReference type="Google" id="ProtNLM"/>
    </source>
</evidence>
<accession>A0ABU8NXM3</accession>
<reference evidence="1 2" key="1">
    <citation type="submission" date="2024-02" db="EMBL/GenBank/DDBJ databases">
        <title>Whole genome sequencing and characterization of Corynebacterium isolated from the ocular surface of dry eye disease sufferers.</title>
        <authorList>
            <person name="Naqvi M."/>
        </authorList>
    </citation>
    <scope>NUCLEOTIDE SEQUENCE [LARGE SCALE GENOMIC DNA]</scope>
    <source>
        <strain evidence="1 2">PCRF</strain>
    </source>
</reference>
<comment type="caution">
    <text evidence="1">The sequence shown here is derived from an EMBL/GenBank/DDBJ whole genome shotgun (WGS) entry which is preliminary data.</text>
</comment>
<dbReference type="Proteomes" id="UP001359781">
    <property type="component" value="Unassembled WGS sequence"/>
</dbReference>
<dbReference type="RefSeq" id="WP_337890020.1">
    <property type="nucleotide sequence ID" value="NZ_JBAHVI010000004.1"/>
</dbReference>